<proteinExistence type="predicted"/>
<evidence type="ECO:0000313" key="2">
    <source>
        <dbReference type="Proteomes" id="UP000805649"/>
    </source>
</evidence>
<gene>
    <name evidence="1" type="ORF">CTRU02_212729</name>
</gene>
<evidence type="ECO:0000313" key="1">
    <source>
        <dbReference type="EMBL" id="KAL0931776.1"/>
    </source>
</evidence>
<name>A0ACC3YJ99_COLTU</name>
<dbReference type="Proteomes" id="UP000805649">
    <property type="component" value="Unassembled WGS sequence"/>
</dbReference>
<sequence length="315" mass="34171">MAYTFTEGEKVGALSFILAEAIKTSNLDVGHMVEFLKSYHIEPDWLKMQLPSGRTMEQCIQATEQMFQGPMRVPDLKRKSMSDLLEQPPKRLAVASPMEPPAQLPLPSPLGSAPQSSAAYSNPMSVHSILPAPTQLHNTQLANIQPRPISSGTEVGIKSNGYSSPNQPPAAPPPPRKRGRPSRADKARQLRPLLPQHLTPLAPAPPTRPPARESPSTPAEGSVYSLSPGPASETLGEPPKRKRGRPRSADKGHPGAYRTEQSRTHSGRSTPGEPARGRSSEVPRNSYTEHGKLSESQKERAIPHIGHLTQEGLAR</sequence>
<accession>A0ACC3YJ99</accession>
<organism evidence="1 2">
    <name type="scientific">Colletotrichum truncatum</name>
    <name type="common">Anthracnose fungus</name>
    <name type="synonym">Colletotrichum capsici</name>
    <dbReference type="NCBI Taxonomy" id="5467"/>
    <lineage>
        <taxon>Eukaryota</taxon>
        <taxon>Fungi</taxon>
        <taxon>Dikarya</taxon>
        <taxon>Ascomycota</taxon>
        <taxon>Pezizomycotina</taxon>
        <taxon>Sordariomycetes</taxon>
        <taxon>Hypocreomycetidae</taxon>
        <taxon>Glomerellales</taxon>
        <taxon>Glomerellaceae</taxon>
        <taxon>Colletotrichum</taxon>
        <taxon>Colletotrichum truncatum species complex</taxon>
    </lineage>
</organism>
<comment type="caution">
    <text evidence="1">The sequence shown here is derived from an EMBL/GenBank/DDBJ whole genome shotgun (WGS) entry which is preliminary data.</text>
</comment>
<reference evidence="1 2" key="1">
    <citation type="journal article" date="2020" name="Phytopathology">
        <title>Genome Sequence Resources of Colletotrichum truncatum, C. plurivorum, C. musicola, and C. sojae: Four Species Pathogenic to Soybean (Glycine max).</title>
        <authorList>
            <person name="Rogerio F."/>
            <person name="Boufleur T.R."/>
            <person name="Ciampi-Guillardi M."/>
            <person name="Sukno S.A."/>
            <person name="Thon M.R."/>
            <person name="Massola Junior N.S."/>
            <person name="Baroncelli R."/>
        </authorList>
    </citation>
    <scope>NUCLEOTIDE SEQUENCE [LARGE SCALE GENOMIC DNA]</scope>
    <source>
        <strain evidence="1 2">CMES1059</strain>
    </source>
</reference>
<protein>
    <submittedName>
        <fullName evidence="1">Uncharacterized protein</fullName>
    </submittedName>
</protein>
<dbReference type="EMBL" id="VUJX02000009">
    <property type="protein sequence ID" value="KAL0931776.1"/>
    <property type="molecule type" value="Genomic_DNA"/>
</dbReference>
<keyword evidence="2" id="KW-1185">Reference proteome</keyword>